<evidence type="ECO:0000256" key="1">
    <source>
        <dbReference type="SAM" id="MobiDB-lite"/>
    </source>
</evidence>
<comment type="caution">
    <text evidence="2">The sequence shown here is derived from an EMBL/GenBank/DDBJ whole genome shotgun (WGS) entry which is preliminary data.</text>
</comment>
<protein>
    <submittedName>
        <fullName evidence="2">Uncharacterized protein</fullName>
    </submittedName>
</protein>
<dbReference type="Proteomes" id="UP000299102">
    <property type="component" value="Unassembled WGS sequence"/>
</dbReference>
<reference evidence="2 3" key="1">
    <citation type="journal article" date="2019" name="Commun. Biol.">
        <title>The bagworm genome reveals a unique fibroin gene that provides high tensile strength.</title>
        <authorList>
            <person name="Kono N."/>
            <person name="Nakamura H."/>
            <person name="Ohtoshi R."/>
            <person name="Tomita M."/>
            <person name="Numata K."/>
            <person name="Arakawa K."/>
        </authorList>
    </citation>
    <scope>NUCLEOTIDE SEQUENCE [LARGE SCALE GENOMIC DNA]</scope>
</reference>
<evidence type="ECO:0000313" key="3">
    <source>
        <dbReference type="Proteomes" id="UP000299102"/>
    </source>
</evidence>
<feature type="compositionally biased region" description="Basic and acidic residues" evidence="1">
    <location>
        <begin position="119"/>
        <end position="133"/>
    </location>
</feature>
<evidence type="ECO:0000313" key="2">
    <source>
        <dbReference type="EMBL" id="GBP84745.1"/>
    </source>
</evidence>
<dbReference type="EMBL" id="BGZK01001695">
    <property type="protein sequence ID" value="GBP84745.1"/>
    <property type="molecule type" value="Genomic_DNA"/>
</dbReference>
<feature type="region of interest" description="Disordered" evidence="1">
    <location>
        <begin position="115"/>
        <end position="138"/>
    </location>
</feature>
<organism evidence="2 3">
    <name type="scientific">Eumeta variegata</name>
    <name type="common">Bagworm moth</name>
    <name type="synonym">Eumeta japonica</name>
    <dbReference type="NCBI Taxonomy" id="151549"/>
    <lineage>
        <taxon>Eukaryota</taxon>
        <taxon>Metazoa</taxon>
        <taxon>Ecdysozoa</taxon>
        <taxon>Arthropoda</taxon>
        <taxon>Hexapoda</taxon>
        <taxon>Insecta</taxon>
        <taxon>Pterygota</taxon>
        <taxon>Neoptera</taxon>
        <taxon>Endopterygota</taxon>
        <taxon>Lepidoptera</taxon>
        <taxon>Glossata</taxon>
        <taxon>Ditrysia</taxon>
        <taxon>Tineoidea</taxon>
        <taxon>Psychidae</taxon>
        <taxon>Oiketicinae</taxon>
        <taxon>Eumeta</taxon>
    </lineage>
</organism>
<feature type="region of interest" description="Disordered" evidence="1">
    <location>
        <begin position="1"/>
        <end position="74"/>
    </location>
</feature>
<gene>
    <name evidence="2" type="ORF">EVAR_64640_1</name>
</gene>
<feature type="compositionally biased region" description="Polar residues" evidence="1">
    <location>
        <begin position="13"/>
        <end position="22"/>
    </location>
</feature>
<name>A0A4C1ZDS6_EUMVA</name>
<sequence>MRKNKSKGGPHLYSSSGRNSYLSLGVKPESFVRDDEPGAARGAARRRRAKSLMEQSRLECSYGRKSDRSTQRAHTYVRTAPNTIRSQPRRARCAYVAPAAGTCYYLFSPFNENNSESGGRADAEGGRTPRASDRIPTVSRTRPRAVATFIHYKTNFLTFRRASNLHIYFLAVDKKKRNSNNRISCGAEITMFFRSNRTSERSNVAAHALDVSPSCSRKPPRAGRAARAARPREFPIVCPGGNLLRGSVLRACKTYYRRREL</sequence>
<proteinExistence type="predicted"/>
<accession>A0A4C1ZDS6</accession>
<dbReference type="AlphaFoldDB" id="A0A4C1ZDS6"/>
<keyword evidence="3" id="KW-1185">Reference proteome</keyword>